<comment type="caution">
    <text evidence="1">The sequence shown here is derived from an EMBL/GenBank/DDBJ whole genome shotgun (WGS) entry which is preliminary data.</text>
</comment>
<evidence type="ECO:0000313" key="1">
    <source>
        <dbReference type="EMBL" id="KAI8540868.1"/>
    </source>
</evidence>
<dbReference type="EMBL" id="CM046395">
    <property type="protein sequence ID" value="KAI8540868.1"/>
    <property type="molecule type" value="Genomic_DNA"/>
</dbReference>
<evidence type="ECO:0000313" key="2">
    <source>
        <dbReference type="Proteomes" id="UP001062846"/>
    </source>
</evidence>
<name>A0ACC0MKQ3_RHOML</name>
<accession>A0ACC0MKQ3</accession>
<dbReference type="Proteomes" id="UP001062846">
    <property type="component" value="Chromosome 8"/>
</dbReference>
<proteinExistence type="predicted"/>
<sequence>MANSTAPREILNILKQKDPSNTTRINSVYNAIFSNKQPNRKCKGKFNKSSWPAELFSIGDGGICTKCKPQRVSVKFTLDIISPPKSIPNNLIKIG</sequence>
<keyword evidence="2" id="KW-1185">Reference proteome</keyword>
<protein>
    <submittedName>
        <fullName evidence="1">Uncharacterized protein</fullName>
    </submittedName>
</protein>
<reference evidence="1" key="1">
    <citation type="submission" date="2022-02" db="EMBL/GenBank/DDBJ databases">
        <title>Plant Genome Project.</title>
        <authorList>
            <person name="Zhang R.-G."/>
        </authorList>
    </citation>
    <scope>NUCLEOTIDE SEQUENCE</scope>
    <source>
        <strain evidence="1">AT1</strain>
    </source>
</reference>
<organism evidence="1 2">
    <name type="scientific">Rhododendron molle</name>
    <name type="common">Chinese azalea</name>
    <name type="synonym">Azalea mollis</name>
    <dbReference type="NCBI Taxonomy" id="49168"/>
    <lineage>
        <taxon>Eukaryota</taxon>
        <taxon>Viridiplantae</taxon>
        <taxon>Streptophyta</taxon>
        <taxon>Embryophyta</taxon>
        <taxon>Tracheophyta</taxon>
        <taxon>Spermatophyta</taxon>
        <taxon>Magnoliopsida</taxon>
        <taxon>eudicotyledons</taxon>
        <taxon>Gunneridae</taxon>
        <taxon>Pentapetalae</taxon>
        <taxon>asterids</taxon>
        <taxon>Ericales</taxon>
        <taxon>Ericaceae</taxon>
        <taxon>Ericoideae</taxon>
        <taxon>Rhodoreae</taxon>
        <taxon>Rhododendron</taxon>
    </lineage>
</organism>
<gene>
    <name evidence="1" type="ORF">RHMOL_Rhmol08G0018300</name>
</gene>